<dbReference type="EMBL" id="VDEP01000075">
    <property type="protein sequence ID" value="KAA1132917.1"/>
    <property type="molecule type" value="Genomic_DNA"/>
</dbReference>
<accession>A0A5B0S565</accession>
<organism evidence="1 2">
    <name type="scientific">Puccinia graminis f. sp. tritici</name>
    <dbReference type="NCBI Taxonomy" id="56615"/>
    <lineage>
        <taxon>Eukaryota</taxon>
        <taxon>Fungi</taxon>
        <taxon>Dikarya</taxon>
        <taxon>Basidiomycota</taxon>
        <taxon>Pucciniomycotina</taxon>
        <taxon>Pucciniomycetes</taxon>
        <taxon>Pucciniales</taxon>
        <taxon>Pucciniaceae</taxon>
        <taxon>Puccinia</taxon>
    </lineage>
</organism>
<reference evidence="1 2" key="1">
    <citation type="submission" date="2019-05" db="EMBL/GenBank/DDBJ databases">
        <title>Emergence of the Ug99 lineage of the wheat stem rust pathogen through somatic hybridization.</title>
        <authorList>
            <person name="Li F."/>
            <person name="Upadhyaya N.M."/>
            <person name="Sperschneider J."/>
            <person name="Matny O."/>
            <person name="Nguyen-Phuc H."/>
            <person name="Mago R."/>
            <person name="Raley C."/>
            <person name="Miller M.E."/>
            <person name="Silverstein K.A.T."/>
            <person name="Henningsen E."/>
            <person name="Hirsch C.D."/>
            <person name="Visser B."/>
            <person name="Pretorius Z.A."/>
            <person name="Steffenson B.J."/>
            <person name="Schwessinger B."/>
            <person name="Dodds P.N."/>
            <person name="Figueroa M."/>
        </authorList>
    </citation>
    <scope>NUCLEOTIDE SEQUENCE [LARGE SCALE GENOMIC DNA]</scope>
    <source>
        <strain evidence="1 2">Ug99</strain>
    </source>
</reference>
<dbReference type="AlphaFoldDB" id="A0A5B0S565"/>
<dbReference type="Proteomes" id="UP000325313">
    <property type="component" value="Unassembled WGS sequence"/>
</dbReference>
<name>A0A5B0S565_PUCGR</name>
<evidence type="ECO:0000313" key="2">
    <source>
        <dbReference type="Proteomes" id="UP000325313"/>
    </source>
</evidence>
<gene>
    <name evidence="1" type="ORF">PGTUg99_022095</name>
</gene>
<comment type="caution">
    <text evidence="1">The sequence shown here is derived from an EMBL/GenBank/DDBJ whole genome shotgun (WGS) entry which is preliminary data.</text>
</comment>
<sequence length="92" mass="10233">MPLKVKRQTLAHRIKSCSHFPASGASRQARFNTSGLQSPHTVSDHDDLSLSDLSHALHFPNLSTVTMEVAMIDHIFAAQRRPARSILRKSNC</sequence>
<proteinExistence type="predicted"/>
<evidence type="ECO:0000313" key="1">
    <source>
        <dbReference type="EMBL" id="KAA1132917.1"/>
    </source>
</evidence>
<protein>
    <submittedName>
        <fullName evidence="1">Uncharacterized protein</fullName>
    </submittedName>
</protein>